<name>A0A7J7H911_CAMSI</name>
<evidence type="ECO:0000256" key="1">
    <source>
        <dbReference type="ARBA" id="ARBA00022723"/>
    </source>
</evidence>
<evidence type="ECO:0000256" key="3">
    <source>
        <dbReference type="ARBA" id="ARBA00022833"/>
    </source>
</evidence>
<protein>
    <recommendedName>
        <fullName evidence="4">Zinc finger PHD-type domain-containing protein</fullName>
    </recommendedName>
</protein>
<evidence type="ECO:0000256" key="2">
    <source>
        <dbReference type="ARBA" id="ARBA00022771"/>
    </source>
</evidence>
<comment type="caution">
    <text evidence="5">The sequence shown here is derived from an EMBL/GenBank/DDBJ whole genome shotgun (WGS) entry which is preliminary data.</text>
</comment>
<dbReference type="PROSITE" id="PS01359">
    <property type="entry name" value="ZF_PHD_1"/>
    <property type="match status" value="1"/>
</dbReference>
<proteinExistence type="predicted"/>
<dbReference type="AlphaFoldDB" id="A0A7J7H911"/>
<organism evidence="5 6">
    <name type="scientific">Camellia sinensis</name>
    <name type="common">Tea plant</name>
    <name type="synonym">Thea sinensis</name>
    <dbReference type="NCBI Taxonomy" id="4442"/>
    <lineage>
        <taxon>Eukaryota</taxon>
        <taxon>Viridiplantae</taxon>
        <taxon>Streptophyta</taxon>
        <taxon>Embryophyta</taxon>
        <taxon>Tracheophyta</taxon>
        <taxon>Spermatophyta</taxon>
        <taxon>Magnoliopsida</taxon>
        <taxon>eudicotyledons</taxon>
        <taxon>Gunneridae</taxon>
        <taxon>Pentapetalae</taxon>
        <taxon>asterids</taxon>
        <taxon>Ericales</taxon>
        <taxon>Theaceae</taxon>
        <taxon>Camellia</taxon>
    </lineage>
</organism>
<reference evidence="5 6" key="2">
    <citation type="submission" date="2020-07" db="EMBL/GenBank/DDBJ databases">
        <title>Genome assembly of wild tea tree DASZ reveals pedigree and selection history of tea varieties.</title>
        <authorList>
            <person name="Zhang W."/>
        </authorList>
    </citation>
    <scope>NUCLEOTIDE SEQUENCE [LARGE SCALE GENOMIC DNA]</scope>
    <source>
        <strain evidence="6">cv. G240</strain>
        <tissue evidence="5">Leaf</tissue>
    </source>
</reference>
<dbReference type="InterPro" id="IPR011011">
    <property type="entry name" value="Znf_FYVE_PHD"/>
</dbReference>
<dbReference type="SUPFAM" id="SSF57903">
    <property type="entry name" value="FYVE/PHD zinc finger"/>
    <property type="match status" value="1"/>
</dbReference>
<dbReference type="PANTHER" id="PTHR47863:SF5">
    <property type="entry name" value="HOMEODOMAIN-LIKE PROTEIN WITH RING_FYVE_PHD-TYPE ZINC FINGER DOMAIN-CONTAINING PROTEIN-RELATED"/>
    <property type="match status" value="1"/>
</dbReference>
<dbReference type="EMBL" id="JACBKZ010000006">
    <property type="protein sequence ID" value="KAF5949037.1"/>
    <property type="molecule type" value="Genomic_DNA"/>
</dbReference>
<keyword evidence="3" id="KW-0862">Zinc</keyword>
<sequence>MANKSFPTLRSKTTSVWCKTKHKTGKSRGLEARHVAETSENSGRTQTWMITECSNGDVQVLRTRSDSEAHPDCSHNGMWVNEVNNSDPCNIVCETSSDTSDDDRLCHDLAPKTNGNPTEKSSGLGPQGIHEQEFCLEMDWTEKEICIKCDKGGEVLGCSDNCCPLAVHEECMHCSARFDSAGNFYCPYCSYKRAMLERRKARKKAMLAKKALSIFLNTGMMNVDPHKQKAERVGRKEPNPSTVVRDTEYNDTRNKLELNSNEVAVKIEADHREERFNFECTTSIVPYKGAAASATNERNDVVLSRCGNNARPYDGRQHKIVIGKWMRAGPIIACGHVGGACCREEETGHQFKMVQAGKSVQVEHPRLVELNTNVVHKEEKNAASKSRVQLMKPSFPNVRHKKRPWTAEEEEMLKPSNFIKHFNGAARSAEILNVGQQKSSMEENFGIWSPRFRWDSYPS</sequence>
<feature type="domain" description="Zinc finger PHD-type" evidence="4">
    <location>
        <begin position="145"/>
        <end position="190"/>
    </location>
</feature>
<dbReference type="SMART" id="SM00249">
    <property type="entry name" value="PHD"/>
    <property type="match status" value="1"/>
</dbReference>
<evidence type="ECO:0000313" key="5">
    <source>
        <dbReference type="EMBL" id="KAF5949037.1"/>
    </source>
</evidence>
<keyword evidence="2" id="KW-0863">Zinc-finger</keyword>
<dbReference type="InterPro" id="IPR019786">
    <property type="entry name" value="Zinc_finger_PHD-type_CS"/>
</dbReference>
<accession>A0A7J7H911</accession>
<dbReference type="Proteomes" id="UP000593564">
    <property type="component" value="Unassembled WGS sequence"/>
</dbReference>
<dbReference type="GO" id="GO:0008270">
    <property type="term" value="F:zinc ion binding"/>
    <property type="evidence" value="ECO:0007669"/>
    <property type="project" value="UniProtKB-KW"/>
</dbReference>
<gene>
    <name evidence="5" type="ORF">HYC85_014994</name>
</gene>
<evidence type="ECO:0000259" key="4">
    <source>
        <dbReference type="SMART" id="SM00249"/>
    </source>
</evidence>
<reference evidence="6" key="1">
    <citation type="journal article" date="2020" name="Nat. Commun.">
        <title>Genome assembly of wild tea tree DASZ reveals pedigree and selection history of tea varieties.</title>
        <authorList>
            <person name="Zhang W."/>
            <person name="Zhang Y."/>
            <person name="Qiu H."/>
            <person name="Guo Y."/>
            <person name="Wan H."/>
            <person name="Zhang X."/>
            <person name="Scossa F."/>
            <person name="Alseekh S."/>
            <person name="Zhang Q."/>
            <person name="Wang P."/>
            <person name="Xu L."/>
            <person name="Schmidt M.H."/>
            <person name="Jia X."/>
            <person name="Li D."/>
            <person name="Zhu A."/>
            <person name="Guo F."/>
            <person name="Chen W."/>
            <person name="Ni D."/>
            <person name="Usadel B."/>
            <person name="Fernie A.R."/>
            <person name="Wen W."/>
        </authorList>
    </citation>
    <scope>NUCLEOTIDE SEQUENCE [LARGE SCALE GENOMIC DNA]</scope>
    <source>
        <strain evidence="6">cv. G240</strain>
    </source>
</reference>
<dbReference type="InterPro" id="IPR001965">
    <property type="entry name" value="Znf_PHD"/>
</dbReference>
<keyword evidence="6" id="KW-1185">Reference proteome</keyword>
<keyword evidence="1" id="KW-0479">Metal-binding</keyword>
<dbReference type="PANTHER" id="PTHR47863">
    <property type="entry name" value="RING/FYVE/PHD ZINC FINGER SUPERFAMILY PROTEIN"/>
    <property type="match status" value="1"/>
</dbReference>
<evidence type="ECO:0000313" key="6">
    <source>
        <dbReference type="Proteomes" id="UP000593564"/>
    </source>
</evidence>
<dbReference type="Gene3D" id="3.30.40.10">
    <property type="entry name" value="Zinc/RING finger domain, C3HC4 (zinc finger)"/>
    <property type="match status" value="1"/>
</dbReference>
<dbReference type="InterPro" id="IPR013083">
    <property type="entry name" value="Znf_RING/FYVE/PHD"/>
</dbReference>